<evidence type="ECO:0000313" key="4">
    <source>
        <dbReference type="Proteomes" id="UP000006327"/>
    </source>
</evidence>
<feature type="binding site" evidence="2">
    <location>
        <position position="339"/>
    </location>
    <ligand>
        <name>FAD</name>
        <dbReference type="ChEBI" id="CHEBI:57692"/>
    </ligand>
</feature>
<gene>
    <name evidence="3" type="primary">prnA</name>
    <name evidence="3" type="ORF">GARC_2822</name>
</gene>
<accession>K6YNQ5</accession>
<keyword evidence="2" id="KW-0274">FAD</keyword>
<dbReference type="SUPFAM" id="SSF51905">
    <property type="entry name" value="FAD/NAD(P)-binding domain"/>
    <property type="match status" value="1"/>
</dbReference>
<dbReference type="eggNOG" id="COG0665">
    <property type="taxonomic scope" value="Bacteria"/>
</dbReference>
<dbReference type="STRING" id="493475.GARC_2822"/>
<dbReference type="EC" id="1.14.19.9" evidence="3"/>
<feature type="binding site" evidence="2">
    <location>
        <position position="77"/>
    </location>
    <ligand>
        <name>7-chloro-L-tryptophan</name>
        <dbReference type="ChEBI" id="CHEBI:58713"/>
    </ligand>
</feature>
<dbReference type="PIRSF" id="PIRSF011396">
    <property type="entry name" value="Trp_halogenase"/>
    <property type="match status" value="1"/>
</dbReference>
<keyword evidence="2" id="KW-0547">Nucleotide-binding</keyword>
<dbReference type="RefSeq" id="WP_007621036.1">
    <property type="nucleotide sequence ID" value="NZ_BAEO01000039.1"/>
</dbReference>
<feature type="binding site" evidence="2">
    <location>
        <begin position="13"/>
        <end position="16"/>
    </location>
    <ligand>
        <name>FAD</name>
        <dbReference type="ChEBI" id="CHEBI:57692"/>
    </ligand>
</feature>
<keyword evidence="4" id="KW-1185">Reference proteome</keyword>
<keyword evidence="2" id="KW-0285">Flavoprotein</keyword>
<evidence type="ECO:0000313" key="3">
    <source>
        <dbReference type="EMBL" id="GAC19787.1"/>
    </source>
</evidence>
<dbReference type="Pfam" id="PF04820">
    <property type="entry name" value="Trp_halogenase"/>
    <property type="match status" value="1"/>
</dbReference>
<dbReference type="AlphaFoldDB" id="K6YNQ5"/>
<sequence>MNNQIKRVVIVGGGTAGWMAAAALSKLITSIEVTLIESDEIGTVGVGEATIPTLIYFSQLLKIDEAEFLRETQATFKLGINFENWRNEGEDYFHGFGITGQSCWAAGFQHFWRKGRELGIASDFSDYCLESVAAKANKFAQLPNNGLNYAYHFDATLYGKYLRKIAEQHKTKRVEGMISKVNLNPSNGDIQSLTLKDGQLIEGDLFLDCSGQRALLIEGALHTGFIDWSHWLPNDSAIALQTESVGEPVPYTRSIAHKAGWQWQIPLQHRVGNGVVYCSQYITDDKAQEHLLANVEGEHLTQPRVIKFKTGTRRKHWNKNCIAVGLSSGFLEPLESTSIHLIQQAIVRLMRIFPVNGIQKCDVDEFNQQTDTDIESIRDFIILHYKVTQRTDSDYWLHCRNMTVPDSLAHRLELFEETGRVFRKNNELFDDSWMQVMIGQGLIPKSHHPIVDNMSNDELKRFLQTIKDTEQQKVAGLPTHQQFIQHFCATPK</sequence>
<feature type="active site" evidence="1">
    <location>
        <position position="77"/>
    </location>
</feature>
<dbReference type="PANTHER" id="PTHR43747">
    <property type="entry name" value="FAD-BINDING PROTEIN"/>
    <property type="match status" value="1"/>
</dbReference>
<dbReference type="InterPro" id="IPR036188">
    <property type="entry name" value="FAD/NAD-bd_sf"/>
</dbReference>
<evidence type="ECO:0000256" key="2">
    <source>
        <dbReference type="PIRSR" id="PIRSR011396-2"/>
    </source>
</evidence>
<feature type="binding site" evidence="2">
    <location>
        <position position="326"/>
    </location>
    <ligand>
        <name>FAD</name>
        <dbReference type="ChEBI" id="CHEBI:57692"/>
    </ligand>
</feature>
<keyword evidence="3" id="KW-0560">Oxidoreductase</keyword>
<feature type="binding site" evidence="2">
    <location>
        <position position="335"/>
    </location>
    <ligand>
        <name>L-tryptophan</name>
        <dbReference type="ChEBI" id="CHEBI:57912"/>
    </ligand>
</feature>
<dbReference type="InterPro" id="IPR006905">
    <property type="entry name" value="Flavin_halogenase"/>
</dbReference>
<name>K6YNQ5_9ALTE</name>
<dbReference type="InterPro" id="IPR050816">
    <property type="entry name" value="Flavin-dep_Halogenase_NPB"/>
</dbReference>
<dbReference type="GO" id="GO:0004497">
    <property type="term" value="F:monooxygenase activity"/>
    <property type="evidence" value="ECO:0007669"/>
    <property type="project" value="InterPro"/>
</dbReference>
<proteinExistence type="predicted"/>
<dbReference type="PANTHER" id="PTHR43747:SF4">
    <property type="entry name" value="FLAVIN-DEPENDENT TRYPTOPHAN HALOGENASE"/>
    <property type="match status" value="1"/>
</dbReference>
<dbReference type="InterPro" id="IPR033856">
    <property type="entry name" value="Trp_halogen"/>
</dbReference>
<dbReference type="Proteomes" id="UP000006327">
    <property type="component" value="Unassembled WGS sequence"/>
</dbReference>
<protein>
    <submittedName>
        <fullName evidence="3">FADH2 O2-dependent halogenase I</fullName>
        <ecNumber evidence="3">1.14.19.9</ecNumber>
    </submittedName>
</protein>
<dbReference type="GO" id="GO:0000166">
    <property type="term" value="F:nucleotide binding"/>
    <property type="evidence" value="ECO:0007669"/>
    <property type="project" value="UniProtKB-KW"/>
</dbReference>
<evidence type="ECO:0000256" key="1">
    <source>
        <dbReference type="PIRSR" id="PIRSR011396-1"/>
    </source>
</evidence>
<dbReference type="Gene3D" id="3.50.50.60">
    <property type="entry name" value="FAD/NAD(P)-binding domain"/>
    <property type="match status" value="1"/>
</dbReference>
<dbReference type="OrthoDB" id="7178350at2"/>
<dbReference type="EMBL" id="BAEO01000039">
    <property type="protein sequence ID" value="GAC19787.1"/>
    <property type="molecule type" value="Genomic_DNA"/>
</dbReference>
<reference evidence="3 4" key="1">
    <citation type="journal article" date="2017" name="Antonie Van Leeuwenhoek">
        <title>Rhizobium rhizosphaerae sp. nov., a novel species isolated from rice rhizosphere.</title>
        <authorList>
            <person name="Zhao J.J."/>
            <person name="Zhang J."/>
            <person name="Zhang R.J."/>
            <person name="Zhang C.W."/>
            <person name="Yin H.Q."/>
            <person name="Zhang X.X."/>
        </authorList>
    </citation>
    <scope>NUCLEOTIDE SEQUENCE [LARGE SCALE GENOMIC DNA]</scope>
    <source>
        <strain evidence="3 4">BSs20135</strain>
    </source>
</reference>
<comment type="caution">
    <text evidence="3">The sequence shown here is derived from an EMBL/GenBank/DDBJ whole genome shotgun (WGS) entry which is preliminary data.</text>
</comment>
<organism evidence="3 4">
    <name type="scientific">Paraglaciecola arctica BSs20135</name>
    <dbReference type="NCBI Taxonomy" id="493475"/>
    <lineage>
        <taxon>Bacteria</taxon>
        <taxon>Pseudomonadati</taxon>
        <taxon>Pseudomonadota</taxon>
        <taxon>Gammaproteobacteria</taxon>
        <taxon>Alteromonadales</taxon>
        <taxon>Alteromonadaceae</taxon>
        <taxon>Paraglaciecola</taxon>
    </lineage>
</organism>